<dbReference type="Proteomes" id="UP000673447">
    <property type="component" value="Unassembled WGS sequence"/>
</dbReference>
<keyword evidence="3" id="KW-1185">Reference proteome</keyword>
<dbReference type="EMBL" id="JAGKTC010000001">
    <property type="protein sequence ID" value="MBP3983171.1"/>
    <property type="molecule type" value="Genomic_DNA"/>
</dbReference>
<gene>
    <name evidence="2" type="ORF">J5837_01940</name>
</gene>
<dbReference type="InterPro" id="IPR052936">
    <property type="entry name" value="Jasmonate_Hydroxylase-like"/>
</dbReference>
<dbReference type="InterPro" id="IPR011008">
    <property type="entry name" value="Dimeric_a/b-barrel"/>
</dbReference>
<reference evidence="2" key="1">
    <citation type="journal article" date="2016" name="Int. J. Syst. Evol. Microbiol.">
        <title>Pseudoxanthomonas helianthi sp. nov., isolated from roots of Jerusalem artichoke (Helianthus tuberosus).</title>
        <authorList>
            <person name="Kittiwongwattana C."/>
            <person name="Thawai C."/>
        </authorList>
    </citation>
    <scope>NUCLEOTIDE SEQUENCE</scope>
    <source>
        <strain evidence="2">110414</strain>
    </source>
</reference>
<dbReference type="PANTHER" id="PTHR37811">
    <property type="entry name" value="BLL5343 PROTEIN"/>
    <property type="match status" value="1"/>
</dbReference>
<dbReference type="RefSeq" id="WP_210535033.1">
    <property type="nucleotide sequence ID" value="NZ_JAGKTC010000001.1"/>
</dbReference>
<evidence type="ECO:0000313" key="3">
    <source>
        <dbReference type="Proteomes" id="UP000673447"/>
    </source>
</evidence>
<accession>A0A940X136</accession>
<protein>
    <submittedName>
        <fullName evidence="2">Antibiotic biosynthesis monooxygenase</fullName>
    </submittedName>
</protein>
<dbReference type="GO" id="GO:0004497">
    <property type="term" value="F:monooxygenase activity"/>
    <property type="evidence" value="ECO:0007669"/>
    <property type="project" value="UniProtKB-KW"/>
</dbReference>
<dbReference type="InterPro" id="IPR007138">
    <property type="entry name" value="ABM_dom"/>
</dbReference>
<dbReference type="Gene3D" id="3.30.70.100">
    <property type="match status" value="1"/>
</dbReference>
<reference evidence="2" key="2">
    <citation type="submission" date="2021-03" db="EMBL/GenBank/DDBJ databases">
        <authorList>
            <person name="Cao W."/>
        </authorList>
    </citation>
    <scope>NUCLEOTIDE SEQUENCE</scope>
    <source>
        <strain evidence="2">110414</strain>
    </source>
</reference>
<dbReference type="Pfam" id="PF03992">
    <property type="entry name" value="ABM"/>
    <property type="match status" value="1"/>
</dbReference>
<proteinExistence type="predicted"/>
<evidence type="ECO:0000259" key="1">
    <source>
        <dbReference type="PROSITE" id="PS51725"/>
    </source>
</evidence>
<name>A0A940X136_9GAMM</name>
<sequence length="119" mass="13030">MSASGFATLPQPPYYAVIFSSRRSDRDEPGYAAMAQRMAELVAAQPGFLGAESTRGADGFGITVAYFDSEDAIRGWRQNAEHAAARAQGRSDWYEHFEVRVARVERAYGWDCDGAATGE</sequence>
<keyword evidence="2" id="KW-0560">Oxidoreductase</keyword>
<keyword evidence="2" id="KW-0503">Monooxygenase</keyword>
<feature type="domain" description="ABM" evidence="1">
    <location>
        <begin position="14"/>
        <end position="101"/>
    </location>
</feature>
<dbReference type="SUPFAM" id="SSF54909">
    <property type="entry name" value="Dimeric alpha+beta barrel"/>
    <property type="match status" value="1"/>
</dbReference>
<dbReference type="PROSITE" id="PS51725">
    <property type="entry name" value="ABM"/>
    <property type="match status" value="1"/>
</dbReference>
<organism evidence="2 3">
    <name type="scientific">Pseudoxanthomonas helianthi</name>
    <dbReference type="NCBI Taxonomy" id="1453541"/>
    <lineage>
        <taxon>Bacteria</taxon>
        <taxon>Pseudomonadati</taxon>
        <taxon>Pseudomonadota</taxon>
        <taxon>Gammaproteobacteria</taxon>
        <taxon>Lysobacterales</taxon>
        <taxon>Lysobacteraceae</taxon>
        <taxon>Pseudoxanthomonas</taxon>
    </lineage>
</organism>
<evidence type="ECO:0000313" key="2">
    <source>
        <dbReference type="EMBL" id="MBP3983171.1"/>
    </source>
</evidence>
<dbReference type="PANTHER" id="PTHR37811:SF2">
    <property type="entry name" value="ABM DOMAIN-CONTAINING PROTEIN"/>
    <property type="match status" value="1"/>
</dbReference>
<comment type="caution">
    <text evidence="2">The sequence shown here is derived from an EMBL/GenBank/DDBJ whole genome shotgun (WGS) entry which is preliminary data.</text>
</comment>
<dbReference type="AlphaFoldDB" id="A0A940X136"/>